<dbReference type="AlphaFoldDB" id="A0AAD5PS05"/>
<accession>A0AAD5PS05</accession>
<evidence type="ECO:0000313" key="1">
    <source>
        <dbReference type="EMBL" id="KAI9554819.1"/>
    </source>
</evidence>
<proteinExistence type="predicted"/>
<dbReference type="EMBL" id="WJBH02000008">
    <property type="protein sequence ID" value="KAI9554819.1"/>
    <property type="molecule type" value="Genomic_DNA"/>
</dbReference>
<sequence>MPSLDKEKISTVAQQKDVVYHKQPFLIVVGTIQHPITYFLVVDQTAIPVSCDCYTAFNCLFTSFFVFGLEYPSRHCFESSTFTKKQRVIFSLFVALFSIVSSFSS</sequence>
<keyword evidence="2" id="KW-1185">Reference proteome</keyword>
<evidence type="ECO:0000313" key="2">
    <source>
        <dbReference type="Proteomes" id="UP000820818"/>
    </source>
</evidence>
<reference evidence="1 2" key="1">
    <citation type="submission" date="2022-05" db="EMBL/GenBank/DDBJ databases">
        <title>A multi-omics perspective on studying reproductive biology in Daphnia sinensis.</title>
        <authorList>
            <person name="Jia J."/>
        </authorList>
    </citation>
    <scope>NUCLEOTIDE SEQUENCE [LARGE SCALE GENOMIC DNA]</scope>
    <source>
        <strain evidence="1 2">WSL</strain>
    </source>
</reference>
<gene>
    <name evidence="1" type="ORF">GHT06_020096</name>
</gene>
<protein>
    <submittedName>
        <fullName evidence="1">Uncharacterized protein</fullName>
    </submittedName>
</protein>
<name>A0AAD5PS05_9CRUS</name>
<dbReference type="Proteomes" id="UP000820818">
    <property type="component" value="Linkage Group LG8"/>
</dbReference>
<comment type="caution">
    <text evidence="1">The sequence shown here is derived from an EMBL/GenBank/DDBJ whole genome shotgun (WGS) entry which is preliminary data.</text>
</comment>
<organism evidence="1 2">
    <name type="scientific">Daphnia sinensis</name>
    <dbReference type="NCBI Taxonomy" id="1820382"/>
    <lineage>
        <taxon>Eukaryota</taxon>
        <taxon>Metazoa</taxon>
        <taxon>Ecdysozoa</taxon>
        <taxon>Arthropoda</taxon>
        <taxon>Crustacea</taxon>
        <taxon>Branchiopoda</taxon>
        <taxon>Diplostraca</taxon>
        <taxon>Cladocera</taxon>
        <taxon>Anomopoda</taxon>
        <taxon>Daphniidae</taxon>
        <taxon>Daphnia</taxon>
        <taxon>Daphnia similis group</taxon>
    </lineage>
</organism>